<name>A0ABR2TE40_9ROSI</name>
<organism evidence="1 2">
    <name type="scientific">Hibiscus sabdariffa</name>
    <name type="common">roselle</name>
    <dbReference type="NCBI Taxonomy" id="183260"/>
    <lineage>
        <taxon>Eukaryota</taxon>
        <taxon>Viridiplantae</taxon>
        <taxon>Streptophyta</taxon>
        <taxon>Embryophyta</taxon>
        <taxon>Tracheophyta</taxon>
        <taxon>Spermatophyta</taxon>
        <taxon>Magnoliopsida</taxon>
        <taxon>eudicotyledons</taxon>
        <taxon>Gunneridae</taxon>
        <taxon>Pentapetalae</taxon>
        <taxon>rosids</taxon>
        <taxon>malvids</taxon>
        <taxon>Malvales</taxon>
        <taxon>Malvaceae</taxon>
        <taxon>Malvoideae</taxon>
        <taxon>Hibiscus</taxon>
    </lineage>
</organism>
<dbReference type="EMBL" id="JBBPBN010000006">
    <property type="protein sequence ID" value="KAK9035684.1"/>
    <property type="molecule type" value="Genomic_DNA"/>
</dbReference>
<evidence type="ECO:0000313" key="1">
    <source>
        <dbReference type="EMBL" id="KAK9035684.1"/>
    </source>
</evidence>
<protein>
    <submittedName>
        <fullName evidence="1">Uncharacterized protein</fullName>
    </submittedName>
</protein>
<sequence>MYINKHGPESTKVECSEEGAWFVEASADQVPKNEGMEPIVQMQVIQSARFLNAVGELARGIEHLKELFPNSDMTSKCRPMGLA</sequence>
<gene>
    <name evidence="1" type="ORF">V6N11_077718</name>
</gene>
<proteinExistence type="predicted"/>
<accession>A0ABR2TE40</accession>
<evidence type="ECO:0000313" key="2">
    <source>
        <dbReference type="Proteomes" id="UP001396334"/>
    </source>
</evidence>
<comment type="caution">
    <text evidence="1">The sequence shown here is derived from an EMBL/GenBank/DDBJ whole genome shotgun (WGS) entry which is preliminary data.</text>
</comment>
<keyword evidence="2" id="KW-1185">Reference proteome</keyword>
<dbReference type="Proteomes" id="UP001396334">
    <property type="component" value="Unassembled WGS sequence"/>
</dbReference>
<reference evidence="1 2" key="1">
    <citation type="journal article" date="2024" name="G3 (Bethesda)">
        <title>Genome assembly of Hibiscus sabdariffa L. provides insights into metabolisms of medicinal natural products.</title>
        <authorList>
            <person name="Kim T."/>
        </authorList>
    </citation>
    <scope>NUCLEOTIDE SEQUENCE [LARGE SCALE GENOMIC DNA]</scope>
    <source>
        <strain evidence="1">TK-2024</strain>
        <tissue evidence="1">Old leaves</tissue>
    </source>
</reference>